<organism evidence="1 2">
    <name type="scientific">Labilibaculum antarcticum</name>
    <dbReference type="NCBI Taxonomy" id="1717717"/>
    <lineage>
        <taxon>Bacteria</taxon>
        <taxon>Pseudomonadati</taxon>
        <taxon>Bacteroidota</taxon>
        <taxon>Bacteroidia</taxon>
        <taxon>Marinilabiliales</taxon>
        <taxon>Marinifilaceae</taxon>
        <taxon>Labilibaculum</taxon>
    </lineage>
</organism>
<evidence type="ECO:0000313" key="2">
    <source>
        <dbReference type="Proteomes" id="UP000218267"/>
    </source>
</evidence>
<sequence>MNGNFELGGSEVKLDAGEAIQEIPQNKTLLIEKLTYDAPIKPDIVKGLTTVEAVFEHYKPQIEVNFETSDGTSQKETLGFKNLGDFGIKGITAQSEFLKNLTTEKEQHNKIIKQLKTNKILKTALTDPEAKAALSAAIIGLIEELNELER</sequence>
<dbReference type="OrthoDB" id="761425at2"/>
<reference evidence="1 2" key="1">
    <citation type="journal article" date="2018" name="Mar. Genomics">
        <title>Complete genome sequence of Marinifilaceae bacterium strain SPP2, isolated from the Antarctic marine sediment.</title>
        <authorList>
            <person name="Watanabe M."/>
            <person name="Kojima H."/>
            <person name="Fukui M."/>
        </authorList>
    </citation>
    <scope>NUCLEOTIDE SEQUENCE [LARGE SCALE GENOMIC DNA]</scope>
    <source>
        <strain evidence="1 2">SPP2</strain>
    </source>
</reference>
<name>A0A1Y1CIX3_9BACT</name>
<proteinExistence type="predicted"/>
<dbReference type="AlphaFoldDB" id="A0A1Y1CIX3"/>
<reference evidence="2" key="2">
    <citation type="journal article" date="2020" name="Antonie Van Leeuwenhoek">
        <title>Labilibaculum antarcticum sp. nov., a novel facultative anaerobic, psychrotorelant bacterium isolated from marine sediment of Antarctica.</title>
        <authorList>
            <person name="Watanabe M."/>
            <person name="Kojima H."/>
            <person name="Fukui M."/>
        </authorList>
    </citation>
    <scope>NUCLEOTIDE SEQUENCE [LARGE SCALE GENOMIC DNA]</scope>
    <source>
        <strain evidence="2">SPP2</strain>
    </source>
</reference>
<protein>
    <recommendedName>
        <fullName evidence="3">Type VI secretion system-associated protein</fullName>
    </recommendedName>
</protein>
<dbReference type="Proteomes" id="UP000218267">
    <property type="component" value="Chromosome"/>
</dbReference>
<evidence type="ECO:0000313" key="1">
    <source>
        <dbReference type="EMBL" id="BAX80230.1"/>
    </source>
</evidence>
<keyword evidence="2" id="KW-1185">Reference proteome</keyword>
<evidence type="ECO:0008006" key="3">
    <source>
        <dbReference type="Google" id="ProtNLM"/>
    </source>
</evidence>
<gene>
    <name evidence="1" type="ORF">ALGA_1870</name>
</gene>
<dbReference type="EMBL" id="AP018042">
    <property type="protein sequence ID" value="BAX80230.1"/>
    <property type="molecule type" value="Genomic_DNA"/>
</dbReference>
<dbReference type="KEGG" id="mbas:ALGA_1870"/>
<accession>A0A1Y1CIX3</accession>
<dbReference type="RefSeq" id="WP_096429092.1">
    <property type="nucleotide sequence ID" value="NZ_AP018042.1"/>
</dbReference>